<gene>
    <name evidence="4" type="ORF">H1R20_g14970</name>
</gene>
<protein>
    <recommendedName>
        <fullName evidence="6">CRIB domain-containing protein</fullName>
    </recommendedName>
</protein>
<evidence type="ECO:0000313" key="5">
    <source>
        <dbReference type="Proteomes" id="UP001140091"/>
    </source>
</evidence>
<reference evidence="4" key="1">
    <citation type="submission" date="2022-06" db="EMBL/GenBank/DDBJ databases">
        <title>Genome Sequence of Candolleomyces eurysporus.</title>
        <authorList>
            <person name="Buettner E."/>
        </authorList>
    </citation>
    <scope>NUCLEOTIDE SEQUENCE</scope>
    <source>
        <strain evidence="4">VTCC 930004</strain>
    </source>
</reference>
<evidence type="ECO:0000259" key="2">
    <source>
        <dbReference type="PROSITE" id="PS50108"/>
    </source>
</evidence>
<evidence type="ECO:0000256" key="1">
    <source>
        <dbReference type="SAM" id="MobiDB-lite"/>
    </source>
</evidence>
<dbReference type="InterPro" id="IPR036936">
    <property type="entry name" value="CRIB_dom_sf"/>
</dbReference>
<feature type="domain" description="WH1" evidence="3">
    <location>
        <begin position="23"/>
        <end position="180"/>
    </location>
</feature>
<dbReference type="PROSITE" id="PS50108">
    <property type="entry name" value="CRIB"/>
    <property type="match status" value="1"/>
</dbReference>
<feature type="compositionally biased region" description="Basic residues" evidence="1">
    <location>
        <begin position="184"/>
        <end position="193"/>
    </location>
</feature>
<feature type="non-terminal residue" evidence="4">
    <location>
        <position position="305"/>
    </location>
</feature>
<dbReference type="Gene3D" id="2.30.29.30">
    <property type="entry name" value="Pleckstrin-homology domain (PH domain)/Phosphotyrosine-binding domain (PTB)"/>
    <property type="match status" value="1"/>
</dbReference>
<dbReference type="OrthoDB" id="8963340at2759"/>
<accession>A0A9W8MB22</accession>
<dbReference type="Gene3D" id="3.90.810.10">
    <property type="entry name" value="CRIB domain"/>
    <property type="match status" value="1"/>
</dbReference>
<feature type="domain" description="CRIB" evidence="2">
    <location>
        <begin position="212"/>
        <end position="227"/>
    </location>
</feature>
<dbReference type="Pfam" id="PF00568">
    <property type="entry name" value="WH1"/>
    <property type="match status" value="1"/>
</dbReference>
<feature type="region of interest" description="Disordered" evidence="1">
    <location>
        <begin position="180"/>
        <end position="199"/>
    </location>
</feature>
<evidence type="ECO:0000259" key="3">
    <source>
        <dbReference type="PROSITE" id="PS50229"/>
    </source>
</evidence>
<dbReference type="AlphaFoldDB" id="A0A9W8MB22"/>
<comment type="caution">
    <text evidence="4">The sequence shown here is derived from an EMBL/GenBank/DDBJ whole genome shotgun (WGS) entry which is preliminary data.</text>
</comment>
<dbReference type="SUPFAM" id="SSF50729">
    <property type="entry name" value="PH domain-like"/>
    <property type="match status" value="1"/>
</dbReference>
<sequence>MSSLYSVSSSHVHAPRAGPFTTFDVGAPSVHAVANARIYHTNLGSKKDGPSSSSGEDDWTYSRLKGTLRFGRNWEDFKTSTIRNVRHGSVSGGGEISSNNNSELNTGRNEDQYWFTLSDNVTGKTIWMFQIPATGNFLYEVDRPFFHVFNGRTRKYGFLFEDDEDAAMFAKKVINETCKDATPKRGRSTKKQSRSPYRSKSLITPSITRSMISLPAPNSFRHVSHVGVNGAGVFEVSKDLDAAFRENLIALQNGASVSIVQETDGFVDSFWRDVNRRSSIHQSATSHTSHAAPAGPPVGASVAVC</sequence>
<dbReference type="EMBL" id="JANBPK010001513">
    <property type="protein sequence ID" value="KAJ2922119.1"/>
    <property type="molecule type" value="Genomic_DNA"/>
</dbReference>
<evidence type="ECO:0000313" key="4">
    <source>
        <dbReference type="EMBL" id="KAJ2922119.1"/>
    </source>
</evidence>
<dbReference type="InterPro" id="IPR000697">
    <property type="entry name" value="WH1/EVH1_dom"/>
</dbReference>
<dbReference type="InterPro" id="IPR011993">
    <property type="entry name" value="PH-like_dom_sf"/>
</dbReference>
<organism evidence="4 5">
    <name type="scientific">Candolleomyces eurysporus</name>
    <dbReference type="NCBI Taxonomy" id="2828524"/>
    <lineage>
        <taxon>Eukaryota</taxon>
        <taxon>Fungi</taxon>
        <taxon>Dikarya</taxon>
        <taxon>Basidiomycota</taxon>
        <taxon>Agaricomycotina</taxon>
        <taxon>Agaricomycetes</taxon>
        <taxon>Agaricomycetidae</taxon>
        <taxon>Agaricales</taxon>
        <taxon>Agaricineae</taxon>
        <taxon>Psathyrellaceae</taxon>
        <taxon>Candolleomyces</taxon>
    </lineage>
</organism>
<proteinExistence type="predicted"/>
<dbReference type="PROSITE" id="PS50229">
    <property type="entry name" value="WH1"/>
    <property type="match status" value="1"/>
</dbReference>
<name>A0A9W8MB22_9AGAR</name>
<keyword evidence="5" id="KW-1185">Reference proteome</keyword>
<dbReference type="InterPro" id="IPR000095">
    <property type="entry name" value="CRIB_dom"/>
</dbReference>
<evidence type="ECO:0008006" key="6">
    <source>
        <dbReference type="Google" id="ProtNLM"/>
    </source>
</evidence>
<dbReference type="Proteomes" id="UP001140091">
    <property type="component" value="Unassembled WGS sequence"/>
</dbReference>